<keyword evidence="2" id="KW-1185">Reference proteome</keyword>
<dbReference type="AlphaFoldDB" id="A0AAE3GFD8"/>
<sequence>MAAMVPSVAAAAPAQPAAADCLTYLDGLGYPDDSGAYGPACQRGEAGEVLACATDLAKTGLAEEVSVRACIIATSARTVSAD</sequence>
<accession>A0AAE3GFD8</accession>
<protein>
    <submittedName>
        <fullName evidence="1">Uncharacterized protein</fullName>
    </submittedName>
</protein>
<dbReference type="Proteomes" id="UP001206128">
    <property type="component" value="Unassembled WGS sequence"/>
</dbReference>
<reference evidence="1" key="1">
    <citation type="submission" date="2022-06" db="EMBL/GenBank/DDBJ databases">
        <title>Genomic Encyclopedia of Archaeal and Bacterial Type Strains, Phase II (KMG-II): from individual species to whole genera.</title>
        <authorList>
            <person name="Goeker M."/>
        </authorList>
    </citation>
    <scope>NUCLEOTIDE SEQUENCE</scope>
    <source>
        <strain evidence="1">DSM 43935</strain>
    </source>
</reference>
<proteinExistence type="predicted"/>
<gene>
    <name evidence="1" type="ORF">LX83_004049</name>
</gene>
<name>A0AAE3GFD8_9PSEU</name>
<dbReference type="EMBL" id="JAMTCK010000009">
    <property type="protein sequence ID" value="MCP2167176.1"/>
    <property type="molecule type" value="Genomic_DNA"/>
</dbReference>
<evidence type="ECO:0000313" key="1">
    <source>
        <dbReference type="EMBL" id="MCP2167176.1"/>
    </source>
</evidence>
<organism evidence="1 2">
    <name type="scientific">Goodfellowiella coeruleoviolacea</name>
    <dbReference type="NCBI Taxonomy" id="334858"/>
    <lineage>
        <taxon>Bacteria</taxon>
        <taxon>Bacillati</taxon>
        <taxon>Actinomycetota</taxon>
        <taxon>Actinomycetes</taxon>
        <taxon>Pseudonocardiales</taxon>
        <taxon>Pseudonocardiaceae</taxon>
        <taxon>Goodfellowiella</taxon>
    </lineage>
</organism>
<evidence type="ECO:0000313" key="2">
    <source>
        <dbReference type="Proteomes" id="UP001206128"/>
    </source>
</evidence>
<comment type="caution">
    <text evidence="1">The sequence shown here is derived from an EMBL/GenBank/DDBJ whole genome shotgun (WGS) entry which is preliminary data.</text>
</comment>